<dbReference type="Pfam" id="PF00196">
    <property type="entry name" value="GerE"/>
    <property type="match status" value="1"/>
</dbReference>
<dbReference type="InterPro" id="IPR011006">
    <property type="entry name" value="CheY-like_superfamily"/>
</dbReference>
<keyword evidence="1" id="KW-0238">DNA-binding</keyword>
<evidence type="ECO:0000313" key="5">
    <source>
        <dbReference type="Proteomes" id="UP000539372"/>
    </source>
</evidence>
<dbReference type="Gene3D" id="3.40.50.2300">
    <property type="match status" value="1"/>
</dbReference>
<proteinExistence type="predicted"/>
<keyword evidence="2" id="KW-0597">Phosphoprotein</keyword>
<dbReference type="GO" id="GO:0006355">
    <property type="term" value="P:regulation of DNA-templated transcription"/>
    <property type="evidence" value="ECO:0007669"/>
    <property type="project" value="InterPro"/>
</dbReference>
<keyword evidence="5" id="KW-1185">Reference proteome</keyword>
<sequence>MTSSKSIVFVDDEPQMLAALKRSLRSAAADWDMAFYDDPLEALKAIAANPPDVAVMDIRMPKMSGVELARAIKAEVPEVVCMVLSGSTDFEVAVDSINSGHVFRYFVKPCATETLVQGIQDALVLRAEWDDAVATKHAAAPSLAALEVIPYGVVVVGEDGRAQFTNARAGAMLAAPGGLSLDSGGICRAVRLDETEKLQLAIASARETGETSALSLSAESDLPIRVTVQPYRVEGQDKTQSVCLFLFSDEMARALNPKLLNSMFGLTVAESRLAAALAQGLSLDEAAQECGVTKSSARTYLKNIFSKLGVTRQAELVRTILTSLA</sequence>
<dbReference type="InterPro" id="IPR036388">
    <property type="entry name" value="WH-like_DNA-bd_sf"/>
</dbReference>
<reference evidence="4 5" key="1">
    <citation type="submission" date="2020-04" db="EMBL/GenBank/DDBJ databases">
        <title>Rhodospirillaceae bacterium KN72 isolated from deep sea.</title>
        <authorList>
            <person name="Zhang D.-C."/>
        </authorList>
    </citation>
    <scope>NUCLEOTIDE SEQUENCE [LARGE SCALE GENOMIC DNA]</scope>
    <source>
        <strain evidence="4 5">KN72</strain>
    </source>
</reference>
<dbReference type="PROSITE" id="PS50110">
    <property type="entry name" value="RESPONSE_REGULATORY"/>
    <property type="match status" value="1"/>
</dbReference>
<dbReference type="EMBL" id="JABBNT010000004">
    <property type="protein sequence ID" value="NMM45621.1"/>
    <property type="molecule type" value="Genomic_DNA"/>
</dbReference>
<evidence type="ECO:0000313" key="4">
    <source>
        <dbReference type="EMBL" id="NMM45621.1"/>
    </source>
</evidence>
<dbReference type="RefSeq" id="WP_169626009.1">
    <property type="nucleotide sequence ID" value="NZ_JABBNT010000004.1"/>
</dbReference>
<dbReference type="Gene3D" id="1.10.10.10">
    <property type="entry name" value="Winged helix-like DNA-binding domain superfamily/Winged helix DNA-binding domain"/>
    <property type="match status" value="1"/>
</dbReference>
<organism evidence="4 5">
    <name type="scientific">Pacificispira spongiicola</name>
    <dbReference type="NCBI Taxonomy" id="2729598"/>
    <lineage>
        <taxon>Bacteria</taxon>
        <taxon>Pseudomonadati</taxon>
        <taxon>Pseudomonadota</taxon>
        <taxon>Alphaproteobacteria</taxon>
        <taxon>Rhodospirillales</taxon>
        <taxon>Rhodospirillaceae</taxon>
        <taxon>Pacificispira</taxon>
    </lineage>
</organism>
<name>A0A7Y0HF82_9PROT</name>
<feature type="modified residue" description="4-aspartylphosphate" evidence="2">
    <location>
        <position position="57"/>
    </location>
</feature>
<dbReference type="AlphaFoldDB" id="A0A7Y0HF82"/>
<dbReference type="SUPFAM" id="SSF52172">
    <property type="entry name" value="CheY-like"/>
    <property type="match status" value="1"/>
</dbReference>
<evidence type="ECO:0000256" key="1">
    <source>
        <dbReference type="ARBA" id="ARBA00023125"/>
    </source>
</evidence>
<gene>
    <name evidence="4" type="ORF">HH303_14085</name>
</gene>
<evidence type="ECO:0000256" key="2">
    <source>
        <dbReference type="PROSITE-ProRule" id="PRU00169"/>
    </source>
</evidence>
<accession>A0A7Y0HF82</accession>
<dbReference type="SMART" id="SM00448">
    <property type="entry name" value="REC"/>
    <property type="match status" value="1"/>
</dbReference>
<evidence type="ECO:0000259" key="3">
    <source>
        <dbReference type="PROSITE" id="PS50110"/>
    </source>
</evidence>
<dbReference type="InterPro" id="IPR000792">
    <property type="entry name" value="Tscrpt_reg_LuxR_C"/>
</dbReference>
<dbReference type="PANTHER" id="PTHR43214">
    <property type="entry name" value="TWO-COMPONENT RESPONSE REGULATOR"/>
    <property type="match status" value="1"/>
</dbReference>
<dbReference type="InterPro" id="IPR001789">
    <property type="entry name" value="Sig_transdc_resp-reg_receiver"/>
</dbReference>
<dbReference type="GO" id="GO:0003677">
    <property type="term" value="F:DNA binding"/>
    <property type="evidence" value="ECO:0007669"/>
    <property type="project" value="UniProtKB-KW"/>
</dbReference>
<dbReference type="PANTHER" id="PTHR43214:SF44">
    <property type="entry name" value="TWO-COMPONENT RESPONSE REGULATOR"/>
    <property type="match status" value="1"/>
</dbReference>
<dbReference type="SUPFAM" id="SSF46894">
    <property type="entry name" value="C-terminal effector domain of the bipartite response regulators"/>
    <property type="match status" value="1"/>
</dbReference>
<dbReference type="InterPro" id="IPR039420">
    <property type="entry name" value="WalR-like"/>
</dbReference>
<comment type="caution">
    <text evidence="4">The sequence shown here is derived from an EMBL/GenBank/DDBJ whole genome shotgun (WGS) entry which is preliminary data.</text>
</comment>
<dbReference type="Pfam" id="PF00072">
    <property type="entry name" value="Response_reg"/>
    <property type="match status" value="1"/>
</dbReference>
<protein>
    <submittedName>
        <fullName evidence="4">Response regulator transcription factor</fullName>
    </submittedName>
</protein>
<dbReference type="Proteomes" id="UP000539372">
    <property type="component" value="Unassembled WGS sequence"/>
</dbReference>
<dbReference type="SMART" id="SM00421">
    <property type="entry name" value="HTH_LUXR"/>
    <property type="match status" value="1"/>
</dbReference>
<dbReference type="InterPro" id="IPR016032">
    <property type="entry name" value="Sig_transdc_resp-reg_C-effctor"/>
</dbReference>
<dbReference type="GO" id="GO:0000160">
    <property type="term" value="P:phosphorelay signal transduction system"/>
    <property type="evidence" value="ECO:0007669"/>
    <property type="project" value="InterPro"/>
</dbReference>
<feature type="domain" description="Response regulatory" evidence="3">
    <location>
        <begin position="6"/>
        <end position="123"/>
    </location>
</feature>